<evidence type="ECO:0000313" key="3">
    <source>
        <dbReference type="Proteomes" id="UP000033608"/>
    </source>
</evidence>
<protein>
    <submittedName>
        <fullName evidence="2">Alpha-D-ribose 1-methylphosphonate 5-triphosphate synthase subunit PhnH</fullName>
    </submittedName>
</protein>
<dbReference type="InterPro" id="IPR038058">
    <property type="entry name" value="PhnH-like_sp"/>
</dbReference>
<dbReference type="InterPro" id="IPR008772">
    <property type="entry name" value="Phosphonate_metab_PhnH"/>
</dbReference>
<reference evidence="1 3" key="1">
    <citation type="submission" date="2015-03" db="EMBL/GenBank/DDBJ databases">
        <authorList>
            <person name="Hassan Y.I."/>
            <person name="Lepp D."/>
            <person name="Zhou T."/>
        </authorList>
    </citation>
    <scope>NUCLEOTIDE SEQUENCE [LARGE SCALE GENOMIC DNA]</scope>
    <source>
        <strain evidence="1 3">DSM 17137</strain>
    </source>
</reference>
<dbReference type="STRING" id="1121477.SAMN02745223_01520"/>
<dbReference type="GO" id="GO:0019634">
    <property type="term" value="P:organic phosphonate metabolic process"/>
    <property type="evidence" value="ECO:0007669"/>
    <property type="project" value="InterPro"/>
</dbReference>
<dbReference type="Proteomes" id="UP000184533">
    <property type="component" value="Unassembled WGS sequence"/>
</dbReference>
<name>A0A0F5LPC6_9HYPH</name>
<dbReference type="AlphaFoldDB" id="A0A0F5LPC6"/>
<evidence type="ECO:0000313" key="2">
    <source>
        <dbReference type="EMBL" id="SHE95121.1"/>
    </source>
</evidence>
<organism evidence="1 3">
    <name type="scientific">Devosia limi DSM 17137</name>
    <dbReference type="NCBI Taxonomy" id="1121477"/>
    <lineage>
        <taxon>Bacteria</taxon>
        <taxon>Pseudomonadati</taxon>
        <taxon>Pseudomonadota</taxon>
        <taxon>Alphaproteobacteria</taxon>
        <taxon>Hyphomicrobiales</taxon>
        <taxon>Devosiaceae</taxon>
        <taxon>Devosia</taxon>
    </lineage>
</organism>
<sequence>MLTIAAPDAAEARCNATFEALMWAMARPGAPQALPETGLAAVIETLVDIECTIFADDAGLRAYAADTGARVTGNPADADHVFLDSLDAPEALLIAIPCGSALYPDDGATVVALAPHGVGHRLRLRGAGIDGVREVTLGVPPAFWALRAQLCCYPEGFDLLLVDGQAVIGIPRSSLVEVL</sequence>
<dbReference type="EMBL" id="LAJF01000082">
    <property type="protein sequence ID" value="KKB84181.1"/>
    <property type="molecule type" value="Genomic_DNA"/>
</dbReference>
<dbReference type="SUPFAM" id="SSF159709">
    <property type="entry name" value="PhnH-like"/>
    <property type="match status" value="1"/>
</dbReference>
<dbReference type="RefSeq" id="WP_046135472.1">
    <property type="nucleotide sequence ID" value="NZ_FQVC01000003.1"/>
</dbReference>
<dbReference type="Proteomes" id="UP000033608">
    <property type="component" value="Unassembled WGS sequence"/>
</dbReference>
<dbReference type="PATRIC" id="fig|1121477.3.peg.3527"/>
<evidence type="ECO:0000313" key="4">
    <source>
        <dbReference type="Proteomes" id="UP000184533"/>
    </source>
</evidence>
<dbReference type="NCBIfam" id="TIGR03292">
    <property type="entry name" value="PhnH_redo"/>
    <property type="match status" value="1"/>
</dbReference>
<dbReference type="Gene3D" id="3.40.50.11310">
    <property type="entry name" value="Bacterial phosphonate metabolism protein PhnH"/>
    <property type="match status" value="1"/>
</dbReference>
<keyword evidence="3" id="KW-1185">Reference proteome</keyword>
<gene>
    <name evidence="2" type="ORF">SAMN02745223_01520</name>
    <name evidence="1" type="ORF">VW29_11870</name>
</gene>
<dbReference type="OrthoDB" id="7947094at2"/>
<dbReference type="Pfam" id="PF05845">
    <property type="entry name" value="PhnH"/>
    <property type="match status" value="1"/>
</dbReference>
<dbReference type="EMBL" id="FQVC01000003">
    <property type="protein sequence ID" value="SHE95121.1"/>
    <property type="molecule type" value="Genomic_DNA"/>
</dbReference>
<reference evidence="2 4" key="2">
    <citation type="submission" date="2016-11" db="EMBL/GenBank/DDBJ databases">
        <authorList>
            <person name="Jaros S."/>
            <person name="Januszkiewicz K."/>
            <person name="Wedrychowicz H."/>
        </authorList>
    </citation>
    <scope>NUCLEOTIDE SEQUENCE [LARGE SCALE GENOMIC DNA]</scope>
    <source>
        <strain evidence="2 4">DSM 17137</strain>
    </source>
</reference>
<evidence type="ECO:0000313" key="1">
    <source>
        <dbReference type="EMBL" id="KKB84181.1"/>
    </source>
</evidence>
<proteinExistence type="predicted"/>
<accession>A0A0F5LPC6</accession>